<dbReference type="GeneID" id="40329643"/>
<dbReference type="Gene3D" id="3.80.10.10">
    <property type="entry name" value="Ribonuclease Inhibitor"/>
    <property type="match status" value="1"/>
</dbReference>
<keyword evidence="3" id="KW-0963">Cytoplasm</keyword>
<dbReference type="SUPFAM" id="SSF52058">
    <property type="entry name" value="L domain-like"/>
    <property type="match status" value="1"/>
</dbReference>
<dbReference type="InterPro" id="IPR032675">
    <property type="entry name" value="LRR_dom_sf"/>
</dbReference>
<evidence type="ECO:0000256" key="4">
    <source>
        <dbReference type="ARBA" id="ARBA00022614"/>
    </source>
</evidence>
<keyword evidence="8" id="KW-1185">Reference proteome</keyword>
<dbReference type="PROSITE" id="PS51450">
    <property type="entry name" value="LRR"/>
    <property type="match status" value="1"/>
</dbReference>
<name>A0A3R7LUF9_TRYRA</name>
<evidence type="ECO:0000256" key="2">
    <source>
        <dbReference type="ARBA" id="ARBA00014223"/>
    </source>
</evidence>
<evidence type="ECO:0000256" key="5">
    <source>
        <dbReference type="ARBA" id="ARBA00022737"/>
    </source>
</evidence>
<dbReference type="AlphaFoldDB" id="A0A3R7LUF9"/>
<proteinExistence type="predicted"/>
<dbReference type="PANTHER" id="PTHR46545:SF1">
    <property type="entry name" value="LEUCINE-RICH REPEAT-CONTAINING PROTEIN 51"/>
    <property type="match status" value="1"/>
</dbReference>
<reference evidence="7 8" key="1">
    <citation type="journal article" date="2018" name="BMC Genomics">
        <title>Genomic comparison of Trypanosoma conorhini and Trypanosoma rangeli to Trypanosoma cruzi strains of high and low virulence.</title>
        <authorList>
            <person name="Bradwell K.R."/>
            <person name="Koparde V.N."/>
            <person name="Matveyev A.V."/>
            <person name="Serrano M.G."/>
            <person name="Alves J.M."/>
            <person name="Parikh H."/>
            <person name="Huang B."/>
            <person name="Lee V."/>
            <person name="Espinosa-Alvarez O."/>
            <person name="Ortiz P.A."/>
            <person name="Costa-Martins A.G."/>
            <person name="Teixeira M.M."/>
            <person name="Buck G.A."/>
        </authorList>
    </citation>
    <scope>NUCLEOTIDE SEQUENCE [LARGE SCALE GENOMIC DNA]</scope>
    <source>
        <strain evidence="7 8">AM80</strain>
    </source>
</reference>
<gene>
    <name evidence="7" type="ORF">TraAM80_05710</name>
</gene>
<protein>
    <recommendedName>
        <fullName evidence="2">Leucine-rich repeat-containing protein 51</fullName>
    </recommendedName>
</protein>
<keyword evidence="5" id="KW-0677">Repeat</keyword>
<dbReference type="InterPro" id="IPR001611">
    <property type="entry name" value="Leu-rich_rpt"/>
</dbReference>
<evidence type="ECO:0000256" key="3">
    <source>
        <dbReference type="ARBA" id="ARBA00022490"/>
    </source>
</evidence>
<evidence type="ECO:0000256" key="1">
    <source>
        <dbReference type="ARBA" id="ARBA00004496"/>
    </source>
</evidence>
<dbReference type="RefSeq" id="XP_029237559.1">
    <property type="nucleotide sequence ID" value="XM_029382581.1"/>
</dbReference>
<dbReference type="OMA" id="MEYEQVE"/>
<dbReference type="PANTHER" id="PTHR46545">
    <property type="entry name" value="LEUCINE-RICH REPEAT-CONTAINING PROTEIN 51"/>
    <property type="match status" value="1"/>
</dbReference>
<comment type="subcellular location">
    <subcellularLocation>
        <location evidence="1">Cytoplasm</location>
    </subcellularLocation>
</comment>
<evidence type="ECO:0000313" key="8">
    <source>
        <dbReference type="Proteomes" id="UP000283634"/>
    </source>
</evidence>
<feature type="region of interest" description="Disordered" evidence="6">
    <location>
        <begin position="128"/>
        <end position="148"/>
    </location>
</feature>
<evidence type="ECO:0000313" key="7">
    <source>
        <dbReference type="EMBL" id="RNF03530.1"/>
    </source>
</evidence>
<dbReference type="Proteomes" id="UP000283634">
    <property type="component" value="Unassembled WGS sequence"/>
</dbReference>
<organism evidence="7 8">
    <name type="scientific">Trypanosoma rangeli</name>
    <dbReference type="NCBI Taxonomy" id="5698"/>
    <lineage>
        <taxon>Eukaryota</taxon>
        <taxon>Discoba</taxon>
        <taxon>Euglenozoa</taxon>
        <taxon>Kinetoplastea</taxon>
        <taxon>Metakinetoplastina</taxon>
        <taxon>Trypanosomatida</taxon>
        <taxon>Trypanosomatidae</taxon>
        <taxon>Trypanosoma</taxon>
        <taxon>Herpetosoma</taxon>
    </lineage>
</organism>
<dbReference type="GO" id="GO:0005737">
    <property type="term" value="C:cytoplasm"/>
    <property type="evidence" value="ECO:0007669"/>
    <property type="project" value="UniProtKB-SubCell"/>
</dbReference>
<accession>A0A3R7LUF9</accession>
<dbReference type="OrthoDB" id="676979at2759"/>
<evidence type="ECO:0000256" key="6">
    <source>
        <dbReference type="SAM" id="MobiDB-lite"/>
    </source>
</evidence>
<keyword evidence="4" id="KW-0433">Leucine-rich repeat</keyword>
<dbReference type="EMBL" id="MKGL01000192">
    <property type="protein sequence ID" value="RNF03530.1"/>
    <property type="molecule type" value="Genomic_DNA"/>
</dbReference>
<dbReference type="VEuPathDB" id="TriTrypDB:TRSC58_04951"/>
<comment type="caution">
    <text evidence="7">The sequence shown here is derived from an EMBL/GenBank/DDBJ whole genome shotgun (WGS) entry which is preliminary data.</text>
</comment>
<sequence length="578" mass="64595">MEFEQLEMGKNCLMAAITRQDVADYHDILHPNVLLVSHFEYPPAPPMVADTIPYIAHGQRRAAARARTTAAAAATRMEGVFGRAAQTKDGVGPSAGVAFEVTTPTTATAGATAGATMGAGAVALKATGTRGKSTTAEKRKQKPKKGAESYEVDIVEGPLLATERLYRILYWMNKGKYIAETNFEMEARKVILQDSERLPPPPAPKNEAERYAQLGRQYTDRNQRLSRLLITYGREMLLFRDECYFEDGLIVTIHRFMLTVQEMLALVGLAGCEHQPQAQKRIENLAAERENFYAARKVRVDMKNHATLPLLDFTFCKIPDPLHLLHVQPVAGKVHVSREVQPAVEPHFAQGVFLNQQSDPTRPQKEQRVIVRARNKQGDEEVYEFVEESKSRFAFLRDHKGSTGNELESLAAKLNSTYVATSVRISACGMVSTELLVPVLRRLVMNAIMTIRSLDLSGNDISVLPDFSLLPLQHLYLHQNKIRDWAQVEGRVCPLPLLSSVTLHGNPLAETDPHYWTSALARLMRHPRRMVRLRQLDFVTLTLQDYNTAGTFELFETGNAKLLEASRGRNPGTNGIYP</sequence>